<evidence type="ECO:0000256" key="4">
    <source>
        <dbReference type="ARBA" id="ARBA00023002"/>
    </source>
</evidence>
<evidence type="ECO:0000259" key="7">
    <source>
        <dbReference type="Pfam" id="PF05199"/>
    </source>
</evidence>
<proteinExistence type="inferred from homology"/>
<dbReference type="SUPFAM" id="SSF51905">
    <property type="entry name" value="FAD/NAD(P)-binding domain"/>
    <property type="match status" value="1"/>
</dbReference>
<evidence type="ECO:0000259" key="6">
    <source>
        <dbReference type="Pfam" id="PF00732"/>
    </source>
</evidence>
<dbReference type="SUPFAM" id="SSF54373">
    <property type="entry name" value="FAD-linked reductases, C-terminal domain"/>
    <property type="match status" value="1"/>
</dbReference>
<dbReference type="RefSeq" id="WP_382358633.1">
    <property type="nucleotide sequence ID" value="NZ_JBHTGR010000015.1"/>
</dbReference>
<feature type="region of interest" description="Disordered" evidence="5">
    <location>
        <begin position="158"/>
        <end position="181"/>
    </location>
</feature>
<evidence type="ECO:0000313" key="9">
    <source>
        <dbReference type="Proteomes" id="UP001596620"/>
    </source>
</evidence>
<reference evidence="9" key="1">
    <citation type="journal article" date="2019" name="Int. J. Syst. Evol. Microbiol.">
        <title>The Global Catalogue of Microorganisms (GCM) 10K type strain sequencing project: providing services to taxonomists for standard genome sequencing and annotation.</title>
        <authorList>
            <consortium name="The Broad Institute Genomics Platform"/>
            <consortium name="The Broad Institute Genome Sequencing Center for Infectious Disease"/>
            <person name="Wu L."/>
            <person name="Ma J."/>
        </authorList>
    </citation>
    <scope>NUCLEOTIDE SEQUENCE [LARGE SCALE GENOMIC DNA]</scope>
    <source>
        <strain evidence="9">JCM 30234</strain>
    </source>
</reference>
<evidence type="ECO:0000256" key="5">
    <source>
        <dbReference type="SAM" id="MobiDB-lite"/>
    </source>
</evidence>
<dbReference type="PANTHER" id="PTHR46056:SF12">
    <property type="entry name" value="LONG-CHAIN-ALCOHOL OXIDASE"/>
    <property type="match status" value="1"/>
</dbReference>
<dbReference type="Pfam" id="PF00732">
    <property type="entry name" value="GMC_oxred_N"/>
    <property type="match status" value="1"/>
</dbReference>
<dbReference type="Gene3D" id="3.50.50.60">
    <property type="entry name" value="FAD/NAD(P)-binding domain"/>
    <property type="match status" value="2"/>
</dbReference>
<organism evidence="8 9">
    <name type="scientific">Lentibacillus kimchii</name>
    <dbReference type="NCBI Taxonomy" id="1542911"/>
    <lineage>
        <taxon>Bacteria</taxon>
        <taxon>Bacillati</taxon>
        <taxon>Bacillota</taxon>
        <taxon>Bacilli</taxon>
        <taxon>Bacillales</taxon>
        <taxon>Bacillaceae</taxon>
        <taxon>Lentibacillus</taxon>
    </lineage>
</organism>
<name>A0ABW2UV25_9BACI</name>
<gene>
    <name evidence="8" type="ORF">ACFQU8_07670</name>
</gene>
<comment type="similarity">
    <text evidence="1">Belongs to the GMC oxidoreductase family.</text>
</comment>
<evidence type="ECO:0000256" key="1">
    <source>
        <dbReference type="ARBA" id="ARBA00010790"/>
    </source>
</evidence>
<dbReference type="PANTHER" id="PTHR46056">
    <property type="entry name" value="LONG-CHAIN-ALCOHOL OXIDASE"/>
    <property type="match status" value="1"/>
</dbReference>
<accession>A0ABW2UV25</accession>
<dbReference type="Proteomes" id="UP001596620">
    <property type="component" value="Unassembled WGS sequence"/>
</dbReference>
<evidence type="ECO:0000256" key="2">
    <source>
        <dbReference type="ARBA" id="ARBA00022630"/>
    </source>
</evidence>
<keyword evidence="2" id="KW-0285">Flavoprotein</keyword>
<keyword evidence="4" id="KW-0560">Oxidoreductase</keyword>
<evidence type="ECO:0000256" key="3">
    <source>
        <dbReference type="ARBA" id="ARBA00022827"/>
    </source>
</evidence>
<feature type="domain" description="Glucose-methanol-choline oxidoreductase N-terminal" evidence="6">
    <location>
        <begin position="142"/>
        <end position="332"/>
    </location>
</feature>
<feature type="domain" description="Glucose-methanol-choline oxidoreductase C-terminal" evidence="7">
    <location>
        <begin position="434"/>
        <end position="557"/>
    </location>
</feature>
<keyword evidence="3" id="KW-0274">FAD</keyword>
<keyword evidence="9" id="KW-1185">Reference proteome</keyword>
<dbReference type="Pfam" id="PF05199">
    <property type="entry name" value="GMC_oxred_C"/>
    <property type="match status" value="1"/>
</dbReference>
<sequence length="585" mass="65069">MATKLDKVDAVIVGSGWAGGITAAELSKKGYQVVGLERGKDKNHDDYVGSKDELRFSMRYEMMQDLSKETITSRNDGDKQALPVRSNENAFLGTNTGGAGVHWNGHNFRYLPYDFEIYSKTVDRYGKDKIPEGMNLQDWGVTYDDMEPYYDKYEKTAGISGEENPIGPERSDKFPNPPMKDTPSTKLFKQAAKELGYHPYQIPSANVTEAYTNPDGEQINACMYCAFCETFGCDFGAKADPIITVLATAKKTGNYELRNQSTATKVLHNGKKATGIQYVNNKTGETFEQPADIVVLAGFVFTNTRLLLLSDIGEPYDPKTGKGIIGKNFTGHFNNINYLGARGYFDDKKFNNFAGAGALASTLDDFSGDNIDHSDLDFLHGFEPHIRVMGNRPIENNNVPDGTPTWGKEFKDKMLHYTNRNLYVDAQCGAMPWDTNYMDLDPTYTDFLGNPLLRVTYEYHDQERKLGQYAIKRATEIMKKMGADIVDSDDLPDDVEFNNAYTNSHNGGGVIMGADKATSAVNTYSQMWDMENLFVVGSSSFPHFSNYNPTETIGAFAYRAAEGMETYLKEGGGLLTKSATAERYA</sequence>
<dbReference type="EMBL" id="JBHTGR010000015">
    <property type="protein sequence ID" value="MFC7747113.1"/>
    <property type="molecule type" value="Genomic_DNA"/>
</dbReference>
<dbReference type="InterPro" id="IPR036188">
    <property type="entry name" value="FAD/NAD-bd_sf"/>
</dbReference>
<protein>
    <submittedName>
        <fullName evidence="8">GMC family oxidoreductase</fullName>
    </submittedName>
</protein>
<comment type="caution">
    <text evidence="8">The sequence shown here is derived from an EMBL/GenBank/DDBJ whole genome shotgun (WGS) entry which is preliminary data.</text>
</comment>
<evidence type="ECO:0000313" key="8">
    <source>
        <dbReference type="EMBL" id="MFC7747113.1"/>
    </source>
</evidence>
<dbReference type="InterPro" id="IPR000172">
    <property type="entry name" value="GMC_OxRdtase_N"/>
</dbReference>
<dbReference type="InterPro" id="IPR007867">
    <property type="entry name" value="GMC_OxRtase_C"/>
</dbReference>